<protein>
    <recommendedName>
        <fullName evidence="1">Ciliogenesis-associated TTC17-interacting protein N-terminal domain-containing protein</fullName>
    </recommendedName>
</protein>
<dbReference type="PANTHER" id="PTHR15505:SF4">
    <property type="entry name" value="RIIA DOMAIN-CONTAINING PROTEIN 1"/>
    <property type="match status" value="1"/>
</dbReference>
<gene>
    <name evidence="2" type="ORF">CHILSU_LOCUS10303</name>
</gene>
<sequence>MSFSDHISLIDLSQQFPFEIDDQIKQEICFGETLVISCGHIEGDFEDESSDLEWSCHDSTETELSKEIDHESSIQIKQYVEEESIAEEVGEDEDDFHFFFFPDCNKILPQNSKASLILVDGVPKINSAIKPPVSCTCDKDKKGKCECFIKLPCKCGAKTTAECLCSTLKNICICDESNPQPVCTCKGSKICVCHPDSKIRPKCTCDEIAKPCVCHPDKFPSPICTCENKPKFNLKKSMEIIAEEGSIEGVEQAEETKVIEAEQENEPCDCQKPETKPPCTCLKGQECTCKTDTCICGVQRTCDCEQIDILDPICKSVDSQSVCSCDIQRECLCNAQTSVDCECFPKRLCCCGDPEKCKCFAICECTGPCICDTKLDVSECICLDKAKQLEKGLVCSCPIHGQEEDPIKLKRVRAGKHGYRWCHQVDPRHTYFDYGYERHDKISYKVQEREKIKILGLLENDEEKLDTCPVHGIKAPPYKKKVRKPSIDCCSSVGGISISVETLGEDKDKFLVQVVSHASKEGAKTGSKIVSILDSQLHTMEENRTEYITKKELTKERRSYMTICEKGYYNKVTRVCGERDTVKRFYHSFQDSRNFILEGANIVLLRYFGISRYRGTIKTDCVLMDGTICESIYVCLGVSQAIVNGKPLFVVKVERHIIEPSGLFHQTLTILTLRGYTVSHEWADNAYMLHINPLLRIVPEKDEIEPHAPLRERWREDLQLLSDYLDFKGTRTSDGARYMEENGVLTGTVRDYLQALLLLRPSDALHFTRHYFGSALSSLDLPHDEYFDPTTKHVRYYFFEQ</sequence>
<reference evidence="2" key="1">
    <citation type="submission" date="2021-12" db="EMBL/GenBank/DDBJ databases">
        <authorList>
            <person name="King R."/>
        </authorList>
    </citation>
    <scope>NUCLEOTIDE SEQUENCE</scope>
</reference>
<accession>A0ABN8BFC5</accession>
<dbReference type="InterPro" id="IPR048777">
    <property type="entry name" value="CATIP_N"/>
</dbReference>
<keyword evidence="3" id="KW-1185">Reference proteome</keyword>
<organism evidence="2 3">
    <name type="scientific">Chilo suppressalis</name>
    <name type="common">Asiatic rice borer moth</name>
    <dbReference type="NCBI Taxonomy" id="168631"/>
    <lineage>
        <taxon>Eukaryota</taxon>
        <taxon>Metazoa</taxon>
        <taxon>Ecdysozoa</taxon>
        <taxon>Arthropoda</taxon>
        <taxon>Hexapoda</taxon>
        <taxon>Insecta</taxon>
        <taxon>Pterygota</taxon>
        <taxon>Neoptera</taxon>
        <taxon>Endopterygota</taxon>
        <taxon>Lepidoptera</taxon>
        <taxon>Glossata</taxon>
        <taxon>Ditrysia</taxon>
        <taxon>Pyraloidea</taxon>
        <taxon>Crambidae</taxon>
        <taxon>Crambinae</taxon>
        <taxon>Chilo</taxon>
    </lineage>
</organism>
<dbReference type="Proteomes" id="UP001153292">
    <property type="component" value="Chromosome 7"/>
</dbReference>
<dbReference type="Pfam" id="PF21772">
    <property type="entry name" value="CATIP_N"/>
    <property type="match status" value="1"/>
</dbReference>
<evidence type="ECO:0000313" key="3">
    <source>
        <dbReference type="Proteomes" id="UP001153292"/>
    </source>
</evidence>
<dbReference type="EMBL" id="OU963900">
    <property type="protein sequence ID" value="CAH0406915.1"/>
    <property type="molecule type" value="Genomic_DNA"/>
</dbReference>
<feature type="domain" description="Ciliogenesis-associated TTC17-interacting protein N-terminal" evidence="1">
    <location>
        <begin position="492"/>
        <end position="658"/>
    </location>
</feature>
<name>A0ABN8BFC5_CHISP</name>
<evidence type="ECO:0000313" key="2">
    <source>
        <dbReference type="EMBL" id="CAH0406915.1"/>
    </source>
</evidence>
<dbReference type="PANTHER" id="PTHR15505">
    <property type="entry name" value="RIIA DOMAIN-CONTAINING PROTEIN 1"/>
    <property type="match status" value="1"/>
</dbReference>
<proteinExistence type="predicted"/>
<evidence type="ECO:0000259" key="1">
    <source>
        <dbReference type="Pfam" id="PF21772"/>
    </source>
</evidence>